<accession>A0AAD5UME7</accession>
<evidence type="ECO:0000259" key="7">
    <source>
        <dbReference type="Pfam" id="PF12719"/>
    </source>
</evidence>
<dbReference type="InterPro" id="IPR025977">
    <property type="entry name" value="Cnd3_C"/>
</dbReference>
<dbReference type="GO" id="GO:0000796">
    <property type="term" value="C:condensin complex"/>
    <property type="evidence" value="ECO:0007669"/>
    <property type="project" value="InterPro"/>
</dbReference>
<dbReference type="GO" id="GO:0051301">
    <property type="term" value="P:cell division"/>
    <property type="evidence" value="ECO:0007669"/>
    <property type="project" value="UniProtKB-KW"/>
</dbReference>
<protein>
    <recommendedName>
        <fullName evidence="7">Nuclear condensin complex subunit 3 C-terminal domain-containing protein</fullName>
    </recommendedName>
</protein>
<feature type="domain" description="Nuclear condensin complex subunit 3 C-terminal" evidence="7">
    <location>
        <begin position="345"/>
        <end position="605"/>
    </location>
</feature>
<dbReference type="SUPFAM" id="SSF48371">
    <property type="entry name" value="ARM repeat"/>
    <property type="match status" value="1"/>
</dbReference>
<dbReference type="GO" id="GO:0000793">
    <property type="term" value="C:condensed chromosome"/>
    <property type="evidence" value="ECO:0007669"/>
    <property type="project" value="TreeGrafter"/>
</dbReference>
<dbReference type="PANTHER" id="PTHR14418:SF5">
    <property type="entry name" value="CONDENSIN COMPLEX SUBUNIT 3"/>
    <property type="match status" value="1"/>
</dbReference>
<name>A0AAD5UME7_9FUNG</name>
<dbReference type="Pfam" id="PF12719">
    <property type="entry name" value="Cnd3"/>
    <property type="match status" value="1"/>
</dbReference>
<keyword evidence="6" id="KW-0131">Cell cycle</keyword>
<dbReference type="InterPro" id="IPR016024">
    <property type="entry name" value="ARM-type_fold"/>
</dbReference>
<evidence type="ECO:0000256" key="2">
    <source>
        <dbReference type="ARBA" id="ARBA00022454"/>
    </source>
</evidence>
<dbReference type="EMBL" id="JADGKB010000002">
    <property type="protein sequence ID" value="KAJ3262233.1"/>
    <property type="molecule type" value="Genomic_DNA"/>
</dbReference>
<organism evidence="8 9">
    <name type="scientific">Boothiomyces macroporosus</name>
    <dbReference type="NCBI Taxonomy" id="261099"/>
    <lineage>
        <taxon>Eukaryota</taxon>
        <taxon>Fungi</taxon>
        <taxon>Fungi incertae sedis</taxon>
        <taxon>Chytridiomycota</taxon>
        <taxon>Chytridiomycota incertae sedis</taxon>
        <taxon>Chytridiomycetes</taxon>
        <taxon>Rhizophydiales</taxon>
        <taxon>Terramycetaceae</taxon>
        <taxon>Boothiomyces</taxon>
    </lineage>
</organism>
<reference evidence="8" key="1">
    <citation type="submission" date="2020-05" db="EMBL/GenBank/DDBJ databases">
        <title>Phylogenomic resolution of chytrid fungi.</title>
        <authorList>
            <person name="Stajich J.E."/>
            <person name="Amses K."/>
            <person name="Simmons R."/>
            <person name="Seto K."/>
            <person name="Myers J."/>
            <person name="Bonds A."/>
            <person name="Quandt C.A."/>
            <person name="Barry K."/>
            <person name="Liu P."/>
            <person name="Grigoriev I."/>
            <person name="Longcore J.E."/>
            <person name="James T.Y."/>
        </authorList>
    </citation>
    <scope>NUCLEOTIDE SEQUENCE</scope>
    <source>
        <strain evidence="8">PLAUS21</strain>
    </source>
</reference>
<proteinExistence type="predicted"/>
<evidence type="ECO:0000313" key="9">
    <source>
        <dbReference type="Proteomes" id="UP001210925"/>
    </source>
</evidence>
<keyword evidence="2" id="KW-0158">Chromosome</keyword>
<dbReference type="GO" id="GO:0007076">
    <property type="term" value="P:mitotic chromosome condensation"/>
    <property type="evidence" value="ECO:0007669"/>
    <property type="project" value="InterPro"/>
</dbReference>
<evidence type="ECO:0000256" key="5">
    <source>
        <dbReference type="ARBA" id="ARBA00023067"/>
    </source>
</evidence>
<comment type="caution">
    <text evidence="8">The sequence shown here is derived from an EMBL/GenBank/DDBJ whole genome shotgun (WGS) entry which is preliminary data.</text>
</comment>
<keyword evidence="5" id="KW-0226">DNA condensation</keyword>
<evidence type="ECO:0000256" key="4">
    <source>
        <dbReference type="ARBA" id="ARBA00022776"/>
    </source>
</evidence>
<evidence type="ECO:0000256" key="3">
    <source>
        <dbReference type="ARBA" id="ARBA00022618"/>
    </source>
</evidence>
<keyword evidence="9" id="KW-1185">Reference proteome</keyword>
<keyword evidence="4" id="KW-0498">Mitosis</keyword>
<keyword evidence="3" id="KW-0132">Cell division</keyword>
<sequence>MFDHLLDGLKAGDKLVRLRCCQLLTLMLNIVESISDEHYELIRKSLSERINDKDAGDCGTDQENALVLAQLAQLLKYDSRSEMRKSIIENLVFSKESISAILERARDVDPAIRKMVYYKIKNESISYKNFSSKQISDLITFGCEDRDETVKSACLEMIYDTWLVDYEKLVQFFHFMSMETEYLNQFLYVEFFKRNPKFKLSAKDFSWDELTMSDLLAIEAYTHLYKNNDDRIEVLIPTLSFWVELIENTYEINEGIVTNEDCQGLLYMFKISQNLDMCDETGRRSMLNLCKILLVNNSLLEENQKICLETMYSLIGNVDEFYRTIVEYLNEISTGIAMDNSILVKALELLSISFEAVQVCYNSPQIAEFIESYAVPNLETRDQTVYHLALKSLLLYSLQCAAFGRTHMDLFLDAIESTKKDVVLLVLKFLFDWILLNGFDFNQEQTPLVSKMLVGYLDHDYSKSVAVEGLCKCLLLKHITDENVLCELIVLYMIPETARFPLVMQCSSYFFDIFTKASLENQVMIQKIFYKVIFALEMKTLEGISISYTRVVSQLLEFTNPKLLLKPVENKCLHLDIAIQGLELAVNESPNFRKIICNMLPKLDLDKSHCDSLIAAASNLKEQCQGDLVCSRALEKYVLIDFRFIQQFSG</sequence>
<evidence type="ECO:0000256" key="1">
    <source>
        <dbReference type="ARBA" id="ARBA00004286"/>
    </source>
</evidence>
<gene>
    <name evidence="8" type="ORF">HK103_002646</name>
</gene>
<dbReference type="PANTHER" id="PTHR14418">
    <property type="entry name" value="CONDENSIN COMPLEX SUBUNIT 3-RELATED"/>
    <property type="match status" value="1"/>
</dbReference>
<dbReference type="InterPro" id="IPR027165">
    <property type="entry name" value="CND3"/>
</dbReference>
<evidence type="ECO:0000256" key="6">
    <source>
        <dbReference type="ARBA" id="ARBA00023306"/>
    </source>
</evidence>
<dbReference type="AlphaFoldDB" id="A0AAD5UME7"/>
<evidence type="ECO:0000313" key="8">
    <source>
        <dbReference type="EMBL" id="KAJ3262233.1"/>
    </source>
</evidence>
<comment type="subcellular location">
    <subcellularLocation>
        <location evidence="1">Chromosome</location>
    </subcellularLocation>
</comment>
<dbReference type="Proteomes" id="UP001210925">
    <property type="component" value="Unassembled WGS sequence"/>
</dbReference>